<dbReference type="Proteomes" id="UP000002498">
    <property type="component" value="Unassembled WGS sequence"/>
</dbReference>
<organism evidence="2 3">
    <name type="scientific">Metarhizium robertsii (strain ARSEF 23 / ATCC MYA-3075)</name>
    <name type="common">Metarhizium anisopliae (strain ARSEF 23)</name>
    <dbReference type="NCBI Taxonomy" id="655844"/>
    <lineage>
        <taxon>Eukaryota</taxon>
        <taxon>Fungi</taxon>
        <taxon>Dikarya</taxon>
        <taxon>Ascomycota</taxon>
        <taxon>Pezizomycotina</taxon>
        <taxon>Sordariomycetes</taxon>
        <taxon>Hypocreomycetidae</taxon>
        <taxon>Hypocreales</taxon>
        <taxon>Clavicipitaceae</taxon>
        <taxon>Metarhizium</taxon>
    </lineage>
</organism>
<feature type="transmembrane region" description="Helical" evidence="1">
    <location>
        <begin position="12"/>
        <end position="36"/>
    </location>
</feature>
<comment type="caution">
    <text evidence="2">The sequence shown here is derived from an EMBL/GenBank/DDBJ whole genome shotgun (WGS) entry which is preliminary data.</text>
</comment>
<dbReference type="EMBL" id="ADNJ02000011">
    <property type="protein sequence ID" value="KHO10763.1"/>
    <property type="molecule type" value="Genomic_DNA"/>
</dbReference>
<keyword evidence="1" id="KW-1133">Transmembrane helix</keyword>
<feature type="transmembrane region" description="Helical" evidence="1">
    <location>
        <begin position="241"/>
        <end position="260"/>
    </location>
</feature>
<reference evidence="2 3" key="1">
    <citation type="journal article" date="2011" name="PLoS Genet.">
        <title>Genome sequencing and comparative transcriptomics of the model entomopathogenic fungi Metarhizium anisopliae and M. acridum.</title>
        <authorList>
            <person name="Gao Q."/>
            <person name="Jin K."/>
            <person name="Ying S.H."/>
            <person name="Zhang Y."/>
            <person name="Xiao G."/>
            <person name="Shang Y."/>
            <person name="Duan Z."/>
            <person name="Hu X."/>
            <person name="Xie X.Q."/>
            <person name="Zhou G."/>
            <person name="Peng G."/>
            <person name="Luo Z."/>
            <person name="Huang W."/>
            <person name="Wang B."/>
            <person name="Fang W."/>
            <person name="Wang S."/>
            <person name="Zhong Y."/>
            <person name="Ma L.J."/>
            <person name="St Leger R.J."/>
            <person name="Zhao G.P."/>
            <person name="Pei Y."/>
            <person name="Feng M.G."/>
            <person name="Xia Y."/>
            <person name="Wang C."/>
        </authorList>
    </citation>
    <scope>NUCLEOTIDE SEQUENCE [LARGE SCALE GENOMIC DNA]</scope>
    <source>
        <strain evidence="3">ARSEF 23 / ATCC MYA-3075</strain>
    </source>
</reference>
<dbReference type="GO" id="GO:0016874">
    <property type="term" value="F:ligase activity"/>
    <property type="evidence" value="ECO:0007669"/>
    <property type="project" value="UniProtKB-KW"/>
</dbReference>
<dbReference type="OrthoDB" id="4865802at2759"/>
<keyword evidence="1" id="KW-0812">Transmembrane</keyword>
<keyword evidence="3" id="KW-1185">Reference proteome</keyword>
<sequence>MAFKSSSPVRISPWIGLPLSVFMIVVAAITFVGAPYGDGSEWPVLTTFRDKRSELNILNYRAQQAPPWLYKGGKGATSILWSILIPLQHSQSIRQRLPTFHRGAGYMVILLSIELGLAGYYLSSRGMVTTHEKWYHVHSFYGTRLPIPFLVWPTFDFSIGVLGVFYFVSLFKLFTAIRAQKVELHRRWAVFHSMTGYAISIERLIAVLVIALGWVLHSMPDHFQAWLQLPLDRDGKIEVELSALAWSLAAAGITVAAWAYKEFAKVRLTESRSGGARIEAVRKNK</sequence>
<accession>A0A0B2X782</accession>
<dbReference type="GeneID" id="23633057"/>
<evidence type="ECO:0000313" key="2">
    <source>
        <dbReference type="EMBL" id="KHO10763.1"/>
    </source>
</evidence>
<keyword evidence="1" id="KW-0472">Membrane</keyword>
<protein>
    <submittedName>
        <fullName evidence="2">AMP-dependent synthetase/ligase</fullName>
    </submittedName>
</protein>
<dbReference type="KEGG" id="maj:MAA_11609"/>
<gene>
    <name evidence="2" type="ORF">MAA_11609</name>
</gene>
<feature type="transmembrane region" description="Helical" evidence="1">
    <location>
        <begin position="149"/>
        <end position="174"/>
    </location>
</feature>
<feature type="transmembrane region" description="Helical" evidence="1">
    <location>
        <begin position="99"/>
        <end position="122"/>
    </location>
</feature>
<dbReference type="AlphaFoldDB" id="A0A0B2X782"/>
<dbReference type="RefSeq" id="XP_011410826.1">
    <property type="nucleotide sequence ID" value="XM_011412524.1"/>
</dbReference>
<reference evidence="2 3" key="2">
    <citation type="journal article" date="2014" name="Proc. Natl. Acad. Sci. U.S.A.">
        <title>Trajectory and genomic determinants of fungal-pathogen speciation and host adaptation.</title>
        <authorList>
            <person name="Hu X."/>
            <person name="Xiao G."/>
            <person name="Zheng P."/>
            <person name="Shang Y."/>
            <person name="Su Y."/>
            <person name="Zhang X."/>
            <person name="Liu X."/>
            <person name="Zhan S."/>
            <person name="St Leger R.J."/>
            <person name="Wang C."/>
        </authorList>
    </citation>
    <scope>GENOME REANNOTATION</scope>
    <source>
        <strain evidence="3">ARSEF 23 / ATCC MYA-3075</strain>
    </source>
</reference>
<name>A0A0B2X782_METRA</name>
<feature type="transmembrane region" description="Helical" evidence="1">
    <location>
        <begin position="195"/>
        <end position="216"/>
    </location>
</feature>
<proteinExistence type="predicted"/>
<dbReference type="HOGENOM" id="CLU_072619_0_0_1"/>
<evidence type="ECO:0000313" key="3">
    <source>
        <dbReference type="Proteomes" id="UP000002498"/>
    </source>
</evidence>
<evidence type="ECO:0000256" key="1">
    <source>
        <dbReference type="SAM" id="Phobius"/>
    </source>
</evidence>